<dbReference type="InterPro" id="IPR015424">
    <property type="entry name" value="PyrdxlP-dep_Trfase"/>
</dbReference>
<keyword evidence="5" id="KW-0663">Pyridoxal phosphate</keyword>
<evidence type="ECO:0000313" key="8">
    <source>
        <dbReference type="EMBL" id="MBB6449169.1"/>
    </source>
</evidence>
<keyword evidence="3 6" id="KW-0032">Aminotransferase</keyword>
<dbReference type="CDD" id="cd00609">
    <property type="entry name" value="AAT_like"/>
    <property type="match status" value="1"/>
</dbReference>
<dbReference type="GO" id="GO:0008483">
    <property type="term" value="F:transaminase activity"/>
    <property type="evidence" value="ECO:0007669"/>
    <property type="project" value="UniProtKB-KW"/>
</dbReference>
<dbReference type="InterPro" id="IPR004839">
    <property type="entry name" value="Aminotransferase_I/II_large"/>
</dbReference>
<dbReference type="Pfam" id="PF00155">
    <property type="entry name" value="Aminotran_1_2"/>
    <property type="match status" value="1"/>
</dbReference>
<dbReference type="InterPro" id="IPR050596">
    <property type="entry name" value="AspAT/PAT-like"/>
</dbReference>
<feature type="domain" description="Aminotransferase class I/classII large" evidence="7">
    <location>
        <begin position="34"/>
        <end position="380"/>
    </location>
</feature>
<evidence type="ECO:0000256" key="5">
    <source>
        <dbReference type="ARBA" id="ARBA00022898"/>
    </source>
</evidence>
<comment type="cofactor">
    <cofactor evidence="1 6">
        <name>pyridoxal 5'-phosphate</name>
        <dbReference type="ChEBI" id="CHEBI:597326"/>
    </cofactor>
</comment>
<dbReference type="SUPFAM" id="SSF53383">
    <property type="entry name" value="PLP-dependent transferases"/>
    <property type="match status" value="1"/>
</dbReference>
<keyword evidence="9" id="KW-1185">Reference proteome</keyword>
<evidence type="ECO:0000256" key="6">
    <source>
        <dbReference type="RuleBase" id="RU000481"/>
    </source>
</evidence>
<proteinExistence type="inferred from homology"/>
<dbReference type="EMBL" id="JACHHJ010000001">
    <property type="protein sequence ID" value="MBB6449169.1"/>
    <property type="molecule type" value="Genomic_DNA"/>
</dbReference>
<dbReference type="AlphaFoldDB" id="A0A841PKB0"/>
<evidence type="ECO:0000256" key="3">
    <source>
        <dbReference type="ARBA" id="ARBA00022576"/>
    </source>
</evidence>
<dbReference type="GO" id="GO:0030170">
    <property type="term" value="F:pyridoxal phosphate binding"/>
    <property type="evidence" value="ECO:0007669"/>
    <property type="project" value="InterPro"/>
</dbReference>
<dbReference type="PANTHER" id="PTHR46383:SF4">
    <property type="entry name" value="AMINOTRANSFERASE"/>
    <property type="match status" value="1"/>
</dbReference>
<dbReference type="InterPro" id="IPR015421">
    <property type="entry name" value="PyrdxlP-dep_Trfase_major"/>
</dbReference>
<sequence length="389" mass="43312">MKNIDSLINQDVFHIQRSGIRKFFDKVAQVDGAVQLTLGQPDFRTPDHVKEAAKQAIDENHTTYTPNGGIPELQVAATNFMQEKYGLDYKAESEVIATIGASQALDITLRTLLSHGDEVLLPVPAYPAYEPLIRLNGAKPIYIDTSKTNFKLTKKAVKEAITPRTRALILPYPSNPTGVVLSKTELAEIASVVQGEDMFIVSDEIYSELVYDHKHQSIAMFPGMKERTVVINGLSKSHSMTGWRIGFTFAPAELVTHMLKVHSYNISCASSISQHAALSALTVGKDDAAAMRAEYENRRNYMLERLLEMELPVEKPEGAFYLFPSIAKTGLDSYSFAEKLLFEDKLAVVPGTAFSQYGEGYVRLSYAYSMDNLVEACNRLERFVTRHSV</sequence>
<protein>
    <recommendedName>
        <fullName evidence="6">Aminotransferase</fullName>
        <ecNumber evidence="6">2.6.1.-</ecNumber>
    </recommendedName>
</protein>
<evidence type="ECO:0000256" key="1">
    <source>
        <dbReference type="ARBA" id="ARBA00001933"/>
    </source>
</evidence>
<dbReference type="NCBIfam" id="NF005817">
    <property type="entry name" value="PRK07683.1"/>
    <property type="match status" value="1"/>
</dbReference>
<dbReference type="Gene3D" id="3.90.1150.10">
    <property type="entry name" value="Aspartate Aminotransferase, domain 1"/>
    <property type="match status" value="1"/>
</dbReference>
<dbReference type="PANTHER" id="PTHR46383">
    <property type="entry name" value="ASPARTATE AMINOTRANSFERASE"/>
    <property type="match status" value="1"/>
</dbReference>
<evidence type="ECO:0000256" key="4">
    <source>
        <dbReference type="ARBA" id="ARBA00022679"/>
    </source>
</evidence>
<comment type="caution">
    <text evidence="8">The sequence shown here is derived from an EMBL/GenBank/DDBJ whole genome shotgun (WGS) entry which is preliminary data.</text>
</comment>
<comment type="similarity">
    <text evidence="2 6">Belongs to the class-I pyridoxal-phosphate-dependent aminotransferase family.</text>
</comment>
<evidence type="ECO:0000259" key="7">
    <source>
        <dbReference type="Pfam" id="PF00155"/>
    </source>
</evidence>
<gene>
    <name evidence="8" type="ORF">HNR44_001118</name>
</gene>
<dbReference type="Proteomes" id="UP000568839">
    <property type="component" value="Unassembled WGS sequence"/>
</dbReference>
<dbReference type="Gene3D" id="3.40.640.10">
    <property type="entry name" value="Type I PLP-dependent aspartate aminotransferase-like (Major domain)"/>
    <property type="match status" value="1"/>
</dbReference>
<organism evidence="8 9">
    <name type="scientific">Geomicrobium halophilum</name>
    <dbReference type="NCBI Taxonomy" id="549000"/>
    <lineage>
        <taxon>Bacteria</taxon>
        <taxon>Bacillati</taxon>
        <taxon>Bacillota</taxon>
        <taxon>Bacilli</taxon>
        <taxon>Bacillales</taxon>
        <taxon>Geomicrobium</taxon>
    </lineage>
</organism>
<evidence type="ECO:0000313" key="9">
    <source>
        <dbReference type="Proteomes" id="UP000568839"/>
    </source>
</evidence>
<dbReference type="FunFam" id="3.40.640.10:FF:000033">
    <property type="entry name" value="Aspartate aminotransferase"/>
    <property type="match status" value="1"/>
</dbReference>
<dbReference type="InterPro" id="IPR004838">
    <property type="entry name" value="NHTrfase_class1_PyrdxlP-BS"/>
</dbReference>
<dbReference type="PROSITE" id="PS00105">
    <property type="entry name" value="AA_TRANSFER_CLASS_1"/>
    <property type="match status" value="1"/>
</dbReference>
<evidence type="ECO:0000256" key="2">
    <source>
        <dbReference type="ARBA" id="ARBA00007441"/>
    </source>
</evidence>
<dbReference type="GO" id="GO:0006520">
    <property type="term" value="P:amino acid metabolic process"/>
    <property type="evidence" value="ECO:0007669"/>
    <property type="project" value="InterPro"/>
</dbReference>
<reference evidence="8 9" key="1">
    <citation type="submission" date="2020-08" db="EMBL/GenBank/DDBJ databases">
        <title>Genomic Encyclopedia of Type Strains, Phase IV (KMG-IV): sequencing the most valuable type-strain genomes for metagenomic binning, comparative biology and taxonomic classification.</title>
        <authorList>
            <person name="Goeker M."/>
        </authorList>
    </citation>
    <scope>NUCLEOTIDE SEQUENCE [LARGE SCALE GENOMIC DNA]</scope>
    <source>
        <strain evidence="8 9">DSM 21769</strain>
    </source>
</reference>
<keyword evidence="4 6" id="KW-0808">Transferase</keyword>
<dbReference type="InterPro" id="IPR015422">
    <property type="entry name" value="PyrdxlP-dep_Trfase_small"/>
</dbReference>
<dbReference type="EC" id="2.6.1.-" evidence="6"/>
<name>A0A841PKB0_9BACL</name>
<accession>A0A841PKB0</accession>